<name>A0A5C5WJ92_9BACT</name>
<evidence type="ECO:0000313" key="1">
    <source>
        <dbReference type="EMBL" id="TWT50185.1"/>
    </source>
</evidence>
<dbReference type="EMBL" id="SJPI01000002">
    <property type="protein sequence ID" value="TWT50185.1"/>
    <property type="molecule type" value="Genomic_DNA"/>
</dbReference>
<protein>
    <submittedName>
        <fullName evidence="1">Uncharacterized protein</fullName>
    </submittedName>
</protein>
<gene>
    <name evidence="1" type="ORF">Pla22_29260</name>
</gene>
<comment type="caution">
    <text evidence="1">The sequence shown here is derived from an EMBL/GenBank/DDBJ whole genome shotgun (WGS) entry which is preliminary data.</text>
</comment>
<keyword evidence="2" id="KW-1185">Reference proteome</keyword>
<dbReference type="AlphaFoldDB" id="A0A5C5WJ92"/>
<proteinExistence type="predicted"/>
<organism evidence="1 2">
    <name type="scientific">Rubripirellula amarantea</name>
    <dbReference type="NCBI Taxonomy" id="2527999"/>
    <lineage>
        <taxon>Bacteria</taxon>
        <taxon>Pseudomonadati</taxon>
        <taxon>Planctomycetota</taxon>
        <taxon>Planctomycetia</taxon>
        <taxon>Pirellulales</taxon>
        <taxon>Pirellulaceae</taxon>
        <taxon>Rubripirellula</taxon>
    </lineage>
</organism>
<reference evidence="1 2" key="1">
    <citation type="submission" date="2019-02" db="EMBL/GenBank/DDBJ databases">
        <title>Deep-cultivation of Planctomycetes and their phenomic and genomic characterization uncovers novel biology.</title>
        <authorList>
            <person name="Wiegand S."/>
            <person name="Jogler M."/>
            <person name="Boedeker C."/>
            <person name="Pinto D."/>
            <person name="Vollmers J."/>
            <person name="Rivas-Marin E."/>
            <person name="Kohn T."/>
            <person name="Peeters S.H."/>
            <person name="Heuer A."/>
            <person name="Rast P."/>
            <person name="Oberbeckmann S."/>
            <person name="Bunk B."/>
            <person name="Jeske O."/>
            <person name="Meyerdierks A."/>
            <person name="Storesund J.E."/>
            <person name="Kallscheuer N."/>
            <person name="Luecker S."/>
            <person name="Lage O.M."/>
            <person name="Pohl T."/>
            <person name="Merkel B.J."/>
            <person name="Hornburger P."/>
            <person name="Mueller R.-W."/>
            <person name="Bruemmer F."/>
            <person name="Labrenz M."/>
            <person name="Spormann A.M."/>
            <person name="Op Den Camp H."/>
            <person name="Overmann J."/>
            <person name="Amann R."/>
            <person name="Jetten M.S.M."/>
            <person name="Mascher T."/>
            <person name="Medema M.H."/>
            <person name="Devos D.P."/>
            <person name="Kaster A.-K."/>
            <person name="Ovreas L."/>
            <person name="Rohde M."/>
            <person name="Galperin M.Y."/>
            <person name="Jogler C."/>
        </authorList>
    </citation>
    <scope>NUCLEOTIDE SEQUENCE [LARGE SCALE GENOMIC DNA]</scope>
    <source>
        <strain evidence="1 2">Pla22</strain>
    </source>
</reference>
<evidence type="ECO:0000313" key="2">
    <source>
        <dbReference type="Proteomes" id="UP000316598"/>
    </source>
</evidence>
<sequence length="82" mass="9145">MNAIEHQECFGTMFPHSIGIGEQSGKVFSVRVDAPAGMMRAHVNTRADIQQWDECRRCPEFESCYQLCMAKIALETAVAASH</sequence>
<accession>A0A5C5WJ92</accession>
<dbReference type="OrthoDB" id="7889106at2"/>
<dbReference type="Proteomes" id="UP000316598">
    <property type="component" value="Unassembled WGS sequence"/>
</dbReference>